<gene>
    <name evidence="2" type="ORF">RI129_000984</name>
</gene>
<evidence type="ECO:0000313" key="2">
    <source>
        <dbReference type="EMBL" id="KAK5649955.1"/>
    </source>
</evidence>
<proteinExistence type="predicted"/>
<protein>
    <recommendedName>
        <fullName evidence="1">Polysaccharide biosynthesis domain-containing protein</fullName>
    </recommendedName>
</protein>
<evidence type="ECO:0000259" key="1">
    <source>
        <dbReference type="Pfam" id="PF04669"/>
    </source>
</evidence>
<accession>A0AAN7ZJN0</accession>
<dbReference type="GO" id="GO:0005737">
    <property type="term" value="C:cytoplasm"/>
    <property type="evidence" value="ECO:0007669"/>
    <property type="project" value="TreeGrafter"/>
</dbReference>
<dbReference type="InterPro" id="IPR008476">
    <property type="entry name" value="PBDC1_metazoa/fungi"/>
</dbReference>
<reference evidence="2 3" key="1">
    <citation type="journal article" date="2024" name="Insects">
        <title>An Improved Chromosome-Level Genome Assembly of the Firefly Pyrocoelia pectoralis.</title>
        <authorList>
            <person name="Fu X."/>
            <person name="Meyer-Rochow V.B."/>
            <person name="Ballantyne L."/>
            <person name="Zhu X."/>
        </authorList>
    </citation>
    <scope>NUCLEOTIDE SEQUENCE [LARGE SCALE GENOMIC DNA]</scope>
    <source>
        <strain evidence="2">XCY_ONT2</strain>
    </source>
</reference>
<name>A0AAN7ZJN0_9COLE</name>
<dbReference type="PANTHER" id="PTHR13410">
    <property type="entry name" value="PROTEIN PBDC1"/>
    <property type="match status" value="1"/>
</dbReference>
<dbReference type="InterPro" id="IPR023139">
    <property type="entry name" value="PBDC1-like_dom_sf"/>
</dbReference>
<dbReference type="EMBL" id="JAVRBK010000001">
    <property type="protein sequence ID" value="KAK5649955.1"/>
    <property type="molecule type" value="Genomic_DNA"/>
</dbReference>
<evidence type="ECO:0000313" key="3">
    <source>
        <dbReference type="Proteomes" id="UP001329430"/>
    </source>
</evidence>
<dbReference type="AlphaFoldDB" id="A0AAN7ZJN0"/>
<dbReference type="PANTHER" id="PTHR13410:SF9">
    <property type="entry name" value="PROTEIN PBDC1"/>
    <property type="match status" value="1"/>
</dbReference>
<dbReference type="Proteomes" id="UP001329430">
    <property type="component" value="Chromosome 1"/>
</dbReference>
<comment type="caution">
    <text evidence="2">The sequence shown here is derived from an EMBL/GenBank/DDBJ whole genome shotgun (WGS) entry which is preliminary data.</text>
</comment>
<keyword evidence="3" id="KW-1185">Reference proteome</keyword>
<dbReference type="Gene3D" id="1.10.3560.10">
    <property type="entry name" value="yst0336 like domain"/>
    <property type="match status" value="1"/>
</dbReference>
<organism evidence="2 3">
    <name type="scientific">Pyrocoelia pectoralis</name>
    <dbReference type="NCBI Taxonomy" id="417401"/>
    <lineage>
        <taxon>Eukaryota</taxon>
        <taxon>Metazoa</taxon>
        <taxon>Ecdysozoa</taxon>
        <taxon>Arthropoda</taxon>
        <taxon>Hexapoda</taxon>
        <taxon>Insecta</taxon>
        <taxon>Pterygota</taxon>
        <taxon>Neoptera</taxon>
        <taxon>Endopterygota</taxon>
        <taxon>Coleoptera</taxon>
        <taxon>Polyphaga</taxon>
        <taxon>Elateriformia</taxon>
        <taxon>Elateroidea</taxon>
        <taxon>Lampyridae</taxon>
        <taxon>Lampyrinae</taxon>
        <taxon>Pyrocoelia</taxon>
    </lineage>
</organism>
<dbReference type="Pfam" id="PF04669">
    <property type="entry name" value="PBDC1"/>
    <property type="match status" value="1"/>
</dbReference>
<dbReference type="InterPro" id="IPR021148">
    <property type="entry name" value="Polysacc_synth_dom"/>
</dbReference>
<sequence length="193" mass="21994">MNILSKYIEDVGLVCCRHISVATPGMICSVAHHSPQPQKKDALSRPAEEFENDHSVEAMWAMKAFEHAEIYFNLLSSVDAKLLHLTPMDDIIYKLFREEFPKLNVAVLDENKLKSTVEKAKWRPFCEKFKDIVEDYSFGTLLRADASKNYDEQNSILVTRIQFYAIELARNREGVNDSIRGQFSSSATTTLGN</sequence>
<feature type="domain" description="Polysaccharide biosynthesis" evidence="1">
    <location>
        <begin position="56"/>
        <end position="179"/>
    </location>
</feature>